<dbReference type="GO" id="GO:0061599">
    <property type="term" value="F:molybdopterin molybdotransferase activity"/>
    <property type="evidence" value="ECO:0007669"/>
    <property type="project" value="UniProtKB-UniRule"/>
</dbReference>
<dbReference type="GO" id="GO:0005829">
    <property type="term" value="C:cytosol"/>
    <property type="evidence" value="ECO:0007669"/>
    <property type="project" value="TreeGrafter"/>
</dbReference>
<dbReference type="Gene3D" id="3.90.105.10">
    <property type="entry name" value="Molybdopterin biosynthesis moea protein, domain 2"/>
    <property type="match status" value="1"/>
</dbReference>
<keyword evidence="3" id="KW-0500">Molybdenum</keyword>
<comment type="pathway">
    <text evidence="1 3">Cofactor biosynthesis; molybdopterin biosynthesis.</text>
</comment>
<evidence type="ECO:0000256" key="3">
    <source>
        <dbReference type="RuleBase" id="RU365090"/>
    </source>
</evidence>
<dbReference type="GO" id="GO:0005524">
    <property type="term" value="F:ATP binding"/>
    <property type="evidence" value="ECO:0007669"/>
    <property type="project" value="UniProtKB-UniRule"/>
</dbReference>
<dbReference type="GO" id="GO:0046872">
    <property type="term" value="F:metal ion binding"/>
    <property type="evidence" value="ECO:0007669"/>
    <property type="project" value="UniProtKB-UniRule"/>
</dbReference>
<dbReference type="InterPro" id="IPR036135">
    <property type="entry name" value="MoeA_linker/N_sf"/>
</dbReference>
<keyword evidence="2 3" id="KW-0501">Molybdenum cofactor biosynthesis</keyword>
<comment type="catalytic activity">
    <reaction evidence="3">
        <text>adenylyl-molybdopterin + molybdate = Mo-molybdopterin + AMP + H(+)</text>
        <dbReference type="Rhea" id="RHEA:35047"/>
        <dbReference type="ChEBI" id="CHEBI:15378"/>
        <dbReference type="ChEBI" id="CHEBI:36264"/>
        <dbReference type="ChEBI" id="CHEBI:62727"/>
        <dbReference type="ChEBI" id="CHEBI:71302"/>
        <dbReference type="ChEBI" id="CHEBI:456215"/>
    </reaction>
</comment>
<dbReference type="InterPro" id="IPR005110">
    <property type="entry name" value="MoeA_linker/N"/>
</dbReference>
<sequence length="196" mass="20808">MEQVQAVGAVYEDGKGSVISRPRQSVWPAVPMEEALAVLEHLEVSTYVKYVPVAAVRVGQVLAERIVAQSDVPEVRTSIKDGYAVLAGDPIGPRKVVGSSTAGSPYLGKLSTGECVRVSTGAAVPEEADAVVMVEHTNLIEHDGSEELTVSVEVNVQPGQDIRLCDYGIVRLEFLLIPIIGDGELGDVIGIILSVY</sequence>
<dbReference type="Proteomes" id="UP001331761">
    <property type="component" value="Unassembled WGS sequence"/>
</dbReference>
<dbReference type="Pfam" id="PF03453">
    <property type="entry name" value="MoeA_N"/>
    <property type="match status" value="1"/>
</dbReference>
<name>A0AAN8F2M3_TRICO</name>
<evidence type="ECO:0000313" key="6">
    <source>
        <dbReference type="Proteomes" id="UP001331761"/>
    </source>
</evidence>
<evidence type="ECO:0000313" key="5">
    <source>
        <dbReference type="EMBL" id="KAK5971092.1"/>
    </source>
</evidence>
<keyword evidence="6" id="KW-1185">Reference proteome</keyword>
<dbReference type="SUPFAM" id="SSF63882">
    <property type="entry name" value="MoeA N-terminal region -like"/>
    <property type="match status" value="1"/>
</dbReference>
<organism evidence="5 6">
    <name type="scientific">Trichostrongylus colubriformis</name>
    <name type="common">Black scour worm</name>
    <dbReference type="NCBI Taxonomy" id="6319"/>
    <lineage>
        <taxon>Eukaryota</taxon>
        <taxon>Metazoa</taxon>
        <taxon>Ecdysozoa</taxon>
        <taxon>Nematoda</taxon>
        <taxon>Chromadorea</taxon>
        <taxon>Rhabditida</taxon>
        <taxon>Rhabditina</taxon>
        <taxon>Rhabditomorpha</taxon>
        <taxon>Strongyloidea</taxon>
        <taxon>Trichostrongylidae</taxon>
        <taxon>Trichostrongylus</taxon>
    </lineage>
</organism>
<dbReference type="AlphaFoldDB" id="A0AAN8F2M3"/>
<dbReference type="GO" id="GO:0061598">
    <property type="term" value="F:molybdopterin adenylyltransferase activity"/>
    <property type="evidence" value="ECO:0007669"/>
    <property type="project" value="UniProtKB-UniRule"/>
</dbReference>
<proteinExistence type="inferred from homology"/>
<dbReference type="GO" id="GO:0006777">
    <property type="term" value="P:Mo-molybdopterin cofactor biosynthetic process"/>
    <property type="evidence" value="ECO:0007669"/>
    <property type="project" value="UniProtKB-UniRule"/>
</dbReference>
<gene>
    <name evidence="5" type="ORF">GCK32_008670</name>
</gene>
<dbReference type="GO" id="GO:0072579">
    <property type="term" value="P:glycine receptor clustering"/>
    <property type="evidence" value="ECO:0007669"/>
    <property type="project" value="TreeGrafter"/>
</dbReference>
<keyword evidence="3" id="KW-0460">Magnesium</keyword>
<dbReference type="GO" id="GO:0007529">
    <property type="term" value="P:establishment of synaptic specificity at neuromuscular junction"/>
    <property type="evidence" value="ECO:0007669"/>
    <property type="project" value="TreeGrafter"/>
</dbReference>
<evidence type="ECO:0000256" key="2">
    <source>
        <dbReference type="ARBA" id="ARBA00023150"/>
    </source>
</evidence>
<feature type="domain" description="MoeA N-terminal and linker" evidence="4">
    <location>
        <begin position="31"/>
        <end position="164"/>
    </location>
</feature>
<comment type="function">
    <text evidence="3">Catalyzes two steps in the biosynthesis of the molybdenum cofactor. In the first step, molybdopterin is adenylated. Subsequently, molybdate is inserted into adenylated molybdopterin and AMP is released.</text>
</comment>
<dbReference type="Gene3D" id="2.170.190.11">
    <property type="entry name" value="Molybdopterin biosynthesis moea protein, domain 3"/>
    <property type="match status" value="1"/>
</dbReference>
<dbReference type="EMBL" id="WIXE01018243">
    <property type="protein sequence ID" value="KAK5971092.1"/>
    <property type="molecule type" value="Genomic_DNA"/>
</dbReference>
<comment type="caution">
    <text evidence="5">The sequence shown here is derived from an EMBL/GenBank/DDBJ whole genome shotgun (WGS) entry which is preliminary data.</text>
</comment>
<keyword evidence="3" id="KW-0808">Transferase</keyword>
<reference evidence="5 6" key="1">
    <citation type="submission" date="2019-10" db="EMBL/GenBank/DDBJ databases">
        <title>Assembly and Annotation for the nematode Trichostrongylus colubriformis.</title>
        <authorList>
            <person name="Martin J."/>
        </authorList>
    </citation>
    <scope>NUCLEOTIDE SEQUENCE [LARGE SCALE GENOMIC DNA]</scope>
    <source>
        <strain evidence="5">G859</strain>
        <tissue evidence="5">Whole worm</tissue>
    </source>
</reference>
<dbReference type="GO" id="GO:0030425">
    <property type="term" value="C:dendrite"/>
    <property type="evidence" value="ECO:0007669"/>
    <property type="project" value="TreeGrafter"/>
</dbReference>
<evidence type="ECO:0000259" key="4">
    <source>
        <dbReference type="Pfam" id="PF03453"/>
    </source>
</evidence>
<protein>
    <submittedName>
        <fullName evidence="5">Molybdopterin molybdenumtransferase</fullName>
    </submittedName>
</protein>
<keyword evidence="3" id="KW-0479">Metal-binding</keyword>
<dbReference type="GO" id="GO:0097112">
    <property type="term" value="P:gamma-aminobutyric acid receptor clustering"/>
    <property type="evidence" value="ECO:0007669"/>
    <property type="project" value="TreeGrafter"/>
</dbReference>
<dbReference type="InterPro" id="IPR038987">
    <property type="entry name" value="MoeA-like"/>
</dbReference>
<comment type="similarity">
    <text evidence="3">Belongs to the MoeA family.</text>
</comment>
<dbReference type="PANTHER" id="PTHR10192">
    <property type="entry name" value="MOLYBDOPTERIN BIOSYNTHESIS PROTEIN"/>
    <property type="match status" value="1"/>
</dbReference>
<dbReference type="PANTHER" id="PTHR10192:SF5">
    <property type="entry name" value="GEPHYRIN"/>
    <property type="match status" value="1"/>
</dbReference>
<dbReference type="GO" id="GO:0098970">
    <property type="term" value="P:postsynaptic neurotransmitter receptor diffusion trapping"/>
    <property type="evidence" value="ECO:0007669"/>
    <property type="project" value="TreeGrafter"/>
</dbReference>
<accession>A0AAN8F2M3</accession>
<dbReference type="FunFam" id="2.170.190.11:FF:000001">
    <property type="entry name" value="Molybdopterin molybdenumtransferase"/>
    <property type="match status" value="1"/>
</dbReference>
<comment type="cofactor">
    <cofactor evidence="3">
        <name>Mg(2+)</name>
        <dbReference type="ChEBI" id="CHEBI:18420"/>
    </cofactor>
</comment>
<comment type="catalytic activity">
    <reaction evidence="3">
        <text>molybdopterin + ATP + H(+) = adenylyl-molybdopterin + diphosphate</text>
        <dbReference type="Rhea" id="RHEA:31331"/>
        <dbReference type="ChEBI" id="CHEBI:15378"/>
        <dbReference type="ChEBI" id="CHEBI:30616"/>
        <dbReference type="ChEBI" id="CHEBI:33019"/>
        <dbReference type="ChEBI" id="CHEBI:58698"/>
        <dbReference type="ChEBI" id="CHEBI:62727"/>
    </reaction>
</comment>
<evidence type="ECO:0000256" key="1">
    <source>
        <dbReference type="ARBA" id="ARBA00005046"/>
    </source>
</evidence>
<dbReference type="GO" id="GO:0099634">
    <property type="term" value="C:postsynaptic specialization membrane"/>
    <property type="evidence" value="ECO:0007669"/>
    <property type="project" value="GOC"/>
</dbReference>